<dbReference type="EMBL" id="WIGN01000096">
    <property type="protein sequence ID" value="KAF6809778.1"/>
    <property type="molecule type" value="Genomic_DNA"/>
</dbReference>
<feature type="compositionally biased region" description="Pro residues" evidence="1">
    <location>
        <begin position="50"/>
        <end position="62"/>
    </location>
</feature>
<organism evidence="2 3">
    <name type="scientific">Colletotrichum sojae</name>
    <dbReference type="NCBI Taxonomy" id="2175907"/>
    <lineage>
        <taxon>Eukaryota</taxon>
        <taxon>Fungi</taxon>
        <taxon>Dikarya</taxon>
        <taxon>Ascomycota</taxon>
        <taxon>Pezizomycotina</taxon>
        <taxon>Sordariomycetes</taxon>
        <taxon>Hypocreomycetidae</taxon>
        <taxon>Glomerellales</taxon>
        <taxon>Glomerellaceae</taxon>
        <taxon>Colletotrichum</taxon>
        <taxon>Colletotrichum orchidearum species complex</taxon>
    </lineage>
</organism>
<dbReference type="Proteomes" id="UP000652219">
    <property type="component" value="Unassembled WGS sequence"/>
</dbReference>
<feature type="region of interest" description="Disordered" evidence="1">
    <location>
        <begin position="33"/>
        <end position="232"/>
    </location>
</feature>
<evidence type="ECO:0000313" key="2">
    <source>
        <dbReference type="EMBL" id="KAF6809778.1"/>
    </source>
</evidence>
<dbReference type="AlphaFoldDB" id="A0A8H6MVG1"/>
<proteinExistence type="predicted"/>
<feature type="region of interest" description="Disordered" evidence="1">
    <location>
        <begin position="1"/>
        <end position="21"/>
    </location>
</feature>
<gene>
    <name evidence="2" type="ORF">CSOJ01_06713</name>
</gene>
<feature type="compositionally biased region" description="Pro residues" evidence="1">
    <location>
        <begin position="115"/>
        <end position="126"/>
    </location>
</feature>
<protein>
    <recommendedName>
        <fullName evidence="4">C6 zinc finger domain-containing protein</fullName>
    </recommendedName>
</protein>
<evidence type="ECO:0008006" key="4">
    <source>
        <dbReference type="Google" id="ProtNLM"/>
    </source>
</evidence>
<feature type="compositionally biased region" description="Basic and acidic residues" evidence="1">
    <location>
        <begin position="65"/>
        <end position="74"/>
    </location>
</feature>
<comment type="caution">
    <text evidence="2">The sequence shown here is derived from an EMBL/GenBank/DDBJ whole genome shotgun (WGS) entry which is preliminary data.</text>
</comment>
<evidence type="ECO:0000313" key="3">
    <source>
        <dbReference type="Proteomes" id="UP000652219"/>
    </source>
</evidence>
<name>A0A8H6MVG1_9PEZI</name>
<sequence>MQAISRECDTSSTSFGQRRGISDLARFALDLTWVSPQGEESEAPARPRAYPSPPMSGSPPLPSKTHPEVGDRGRQQPQQQQQQPPRGGYPSTSPQDAYRGGLPPTTTQPGDMRGHPPPQSLPPPQARPYHAEHPDRMAYQYPRPDDHMRNPPPSGYAHMASQALQQRPPPYMQMSGPPPPPPPPSSTSQHGYGAPMPQPSQESAPYTSPKTQRKTKGHVASACVPCKRAHLR</sequence>
<reference evidence="2 3" key="1">
    <citation type="journal article" date="2020" name="Phytopathology">
        <title>Genome Sequence Resources of Colletotrichum truncatum, C. plurivorum, C. musicola, and C. sojae: Four Species Pathogenic to Soybean (Glycine max).</title>
        <authorList>
            <person name="Rogerio F."/>
            <person name="Boufleur T.R."/>
            <person name="Ciampi-Guillardi M."/>
            <person name="Sukno S.A."/>
            <person name="Thon M.R."/>
            <person name="Massola Junior N.S."/>
            <person name="Baroncelli R."/>
        </authorList>
    </citation>
    <scope>NUCLEOTIDE SEQUENCE [LARGE SCALE GENOMIC DNA]</scope>
    <source>
        <strain evidence="2 3">LFN0009</strain>
    </source>
</reference>
<feature type="compositionally biased region" description="Pro residues" evidence="1">
    <location>
        <begin position="167"/>
        <end position="185"/>
    </location>
</feature>
<feature type="compositionally biased region" description="Low complexity" evidence="1">
    <location>
        <begin position="75"/>
        <end position="88"/>
    </location>
</feature>
<accession>A0A8H6MVG1</accession>
<evidence type="ECO:0000256" key="1">
    <source>
        <dbReference type="SAM" id="MobiDB-lite"/>
    </source>
</evidence>
<feature type="compositionally biased region" description="Polar residues" evidence="1">
    <location>
        <begin position="199"/>
        <end position="210"/>
    </location>
</feature>
<keyword evidence="3" id="KW-1185">Reference proteome</keyword>